<feature type="transmembrane region" description="Helical" evidence="1">
    <location>
        <begin position="354"/>
        <end position="372"/>
    </location>
</feature>
<reference evidence="2" key="1">
    <citation type="submission" date="2020-05" db="EMBL/GenBank/DDBJ databases">
        <authorList>
            <person name="Chiriac C."/>
            <person name="Salcher M."/>
            <person name="Ghai R."/>
            <person name="Kavagutti S V."/>
        </authorList>
    </citation>
    <scope>NUCLEOTIDE SEQUENCE</scope>
</reference>
<feature type="transmembrane region" description="Helical" evidence="1">
    <location>
        <begin position="83"/>
        <end position="103"/>
    </location>
</feature>
<evidence type="ECO:0000256" key="1">
    <source>
        <dbReference type="SAM" id="Phobius"/>
    </source>
</evidence>
<sequence length="617" mass="65916">MIEYLRLALATCIVLLPGRVAARALGLRDTASTVALGLACVFVAWTVVFTLHTSVHFGLAVLFLIGIALFLVARRVRRVPRIAGHPAVWFVGIVLGLLLWHVAGPVTGDGLFHLARVRKLVELPGLHLRSVDELAGGGLHPGYAFPLWHGFLAFVASLSGLDSGSVVKHEAAVLTPLACAVAWEAGFRLFRSRSLAWAVLLAQLGALLFAAGHGGSFASLSLPATASRLLLAPVALALVFGWIETRRRGYLVGVAAVFGELALVHPTYALFVLMPLVGYAALRPRDWRVNAAFFGAAVVPIGLAYLWLKPIVDETLSHNPGPGERLAGLLRYGNQLQVWNDHHYRMGPGTITRAGAVVILGFALIPLAGAAVRRRWGSFVLGGSLVILAVILMPELFPRFADAVSLSQARRSAGFIPVPFAVAGGLAVLCGITRATVPAAFIAGIALEIAYPGDFNYNLAYPGPAIVTWWAAIGGAGAVAAGFLVRRHRPFIERRWSGGVAAAVFVLPVAISGFIHWNPSERRDPGALSPALVQALRELPAQAVVLADTQTSYRIAALRPVYLVAAPPTHVANTRSNDPYGRYREVEHWLATGDPAVPKKYGATWAVRGSRLYRLSP</sequence>
<evidence type="ECO:0000313" key="2">
    <source>
        <dbReference type="EMBL" id="CAB4706534.1"/>
    </source>
</evidence>
<keyword evidence="1" id="KW-0472">Membrane</keyword>
<accession>A0A6J6QFL9</accession>
<feature type="transmembrane region" description="Helical" evidence="1">
    <location>
        <begin position="378"/>
        <end position="397"/>
    </location>
</feature>
<organism evidence="2">
    <name type="scientific">freshwater metagenome</name>
    <dbReference type="NCBI Taxonomy" id="449393"/>
    <lineage>
        <taxon>unclassified sequences</taxon>
        <taxon>metagenomes</taxon>
        <taxon>ecological metagenomes</taxon>
    </lineage>
</organism>
<feature type="transmembrane region" description="Helical" evidence="1">
    <location>
        <begin position="195"/>
        <end position="213"/>
    </location>
</feature>
<proteinExistence type="predicted"/>
<keyword evidence="1" id="KW-0812">Transmembrane</keyword>
<dbReference type="AlphaFoldDB" id="A0A6J6QFL9"/>
<feature type="transmembrane region" description="Helical" evidence="1">
    <location>
        <begin position="497"/>
        <end position="517"/>
    </location>
</feature>
<gene>
    <name evidence="2" type="ORF">UFOPK2399_01703</name>
</gene>
<feature type="transmembrane region" description="Helical" evidence="1">
    <location>
        <begin position="291"/>
        <end position="308"/>
    </location>
</feature>
<feature type="transmembrane region" description="Helical" evidence="1">
    <location>
        <begin position="42"/>
        <end position="71"/>
    </location>
</feature>
<feature type="transmembrane region" description="Helical" evidence="1">
    <location>
        <begin position="467"/>
        <end position="485"/>
    </location>
</feature>
<feature type="transmembrane region" description="Helical" evidence="1">
    <location>
        <begin position="418"/>
        <end position="447"/>
    </location>
</feature>
<keyword evidence="1" id="KW-1133">Transmembrane helix</keyword>
<dbReference type="EMBL" id="CAEZXP010000007">
    <property type="protein sequence ID" value="CAB4706534.1"/>
    <property type="molecule type" value="Genomic_DNA"/>
</dbReference>
<feature type="transmembrane region" description="Helical" evidence="1">
    <location>
        <begin position="225"/>
        <end position="243"/>
    </location>
</feature>
<protein>
    <submittedName>
        <fullName evidence="2">Unannotated protein</fullName>
    </submittedName>
</protein>
<name>A0A6J6QFL9_9ZZZZ</name>